<sequence>MYKSFVFLLLQAAALHALPLLSSSNSSIVSRCANQMDGSLPYYIPEGFHFSGNVRRYYVSAEVDTWNYAPSGWDNWLGVPMEDSFRAQTWGYLASNNSIGTTYDKALYRGYTGPDFTTRSEQPPWQGYMGPTMRAEVGDMIEILLVNNLESFYVSLHSMGLFYPKQFEGSIYYNGTGTHPSPGDAIAPGDCFVYKWLVANISAPDPGNDSKLFSYHSYVSMYQDQDAGLSGPVIIYNSGKMNKTMASNREFIVFFGDNQESNSFLALHNVQKYLPALASSVSNNTSGSPNPPPGNQSVWYPQKINVPLTPSITPSVAANFFPINGYIYANSPPFESCVNDAIIWYLWDMGFDTHVAHWHGNNVVYDGIVKPTIPLNPGQTVTTTMTAANPGWWQLICHFNTHLSKGMEANYIIHGGVGPACTLPPLET</sequence>
<feature type="domain" description="Plastocyanin-like" evidence="7">
    <location>
        <begin position="128"/>
        <end position="238"/>
    </location>
</feature>
<proteinExistence type="inferred from homology"/>
<dbReference type="Pfam" id="PF07731">
    <property type="entry name" value="Cu-oxidase_2"/>
    <property type="match status" value="1"/>
</dbReference>
<feature type="signal peptide" evidence="5">
    <location>
        <begin position="1"/>
        <end position="17"/>
    </location>
</feature>
<evidence type="ECO:0000313" key="9">
    <source>
        <dbReference type="Proteomes" id="UP000250266"/>
    </source>
</evidence>
<dbReference type="Proteomes" id="UP000250266">
    <property type="component" value="Unassembled WGS sequence"/>
</dbReference>
<evidence type="ECO:0000256" key="4">
    <source>
        <dbReference type="ARBA" id="ARBA00023008"/>
    </source>
</evidence>
<dbReference type="PANTHER" id="PTHR11709:SF486">
    <property type="entry name" value="MULTICOPPER OXIDASE"/>
    <property type="match status" value="1"/>
</dbReference>
<dbReference type="AlphaFoldDB" id="A0A8E2E4J0"/>
<dbReference type="SUPFAM" id="SSF49503">
    <property type="entry name" value="Cupredoxins"/>
    <property type="match status" value="2"/>
</dbReference>
<keyword evidence="2" id="KW-0479">Metal-binding</keyword>
<evidence type="ECO:0000256" key="2">
    <source>
        <dbReference type="ARBA" id="ARBA00022723"/>
    </source>
</evidence>
<protein>
    <submittedName>
        <fullName evidence="8">Cupredoxin</fullName>
    </submittedName>
</protein>
<dbReference type="InterPro" id="IPR011706">
    <property type="entry name" value="Cu-oxidase_C"/>
</dbReference>
<dbReference type="OrthoDB" id="2121828at2759"/>
<keyword evidence="4" id="KW-0186">Copper</keyword>
<dbReference type="GO" id="GO:0005507">
    <property type="term" value="F:copper ion binding"/>
    <property type="evidence" value="ECO:0007669"/>
    <property type="project" value="InterPro"/>
</dbReference>
<feature type="chain" id="PRO_5034014793" evidence="5">
    <location>
        <begin position="18"/>
        <end position="428"/>
    </location>
</feature>
<dbReference type="InterPro" id="IPR045087">
    <property type="entry name" value="Cu-oxidase_fam"/>
</dbReference>
<comment type="similarity">
    <text evidence="1">Belongs to the multicopper oxidase family.</text>
</comment>
<dbReference type="PROSITE" id="PS00079">
    <property type="entry name" value="MULTICOPPER_OXIDASE1"/>
    <property type="match status" value="1"/>
</dbReference>
<evidence type="ECO:0000259" key="6">
    <source>
        <dbReference type="Pfam" id="PF07731"/>
    </source>
</evidence>
<accession>A0A8E2E4J0</accession>
<dbReference type="InterPro" id="IPR008972">
    <property type="entry name" value="Cupredoxin"/>
</dbReference>
<dbReference type="Gene3D" id="2.60.40.420">
    <property type="entry name" value="Cupredoxins - blue copper proteins"/>
    <property type="match status" value="2"/>
</dbReference>
<evidence type="ECO:0000256" key="3">
    <source>
        <dbReference type="ARBA" id="ARBA00023002"/>
    </source>
</evidence>
<reference evidence="8 9" key="1">
    <citation type="journal article" date="2016" name="Nat. Commun.">
        <title>Ectomycorrhizal ecology is imprinted in the genome of the dominant symbiotic fungus Cenococcum geophilum.</title>
        <authorList>
            <consortium name="DOE Joint Genome Institute"/>
            <person name="Peter M."/>
            <person name="Kohler A."/>
            <person name="Ohm R.A."/>
            <person name="Kuo A."/>
            <person name="Krutzmann J."/>
            <person name="Morin E."/>
            <person name="Arend M."/>
            <person name="Barry K.W."/>
            <person name="Binder M."/>
            <person name="Choi C."/>
            <person name="Clum A."/>
            <person name="Copeland A."/>
            <person name="Grisel N."/>
            <person name="Haridas S."/>
            <person name="Kipfer T."/>
            <person name="LaButti K."/>
            <person name="Lindquist E."/>
            <person name="Lipzen A."/>
            <person name="Maire R."/>
            <person name="Meier B."/>
            <person name="Mihaltcheva S."/>
            <person name="Molinier V."/>
            <person name="Murat C."/>
            <person name="Poggeler S."/>
            <person name="Quandt C.A."/>
            <person name="Sperisen C."/>
            <person name="Tritt A."/>
            <person name="Tisserant E."/>
            <person name="Crous P.W."/>
            <person name="Henrissat B."/>
            <person name="Nehls U."/>
            <person name="Egli S."/>
            <person name="Spatafora J.W."/>
            <person name="Grigoriev I.V."/>
            <person name="Martin F.M."/>
        </authorList>
    </citation>
    <scope>NUCLEOTIDE SEQUENCE [LARGE SCALE GENOMIC DNA]</scope>
    <source>
        <strain evidence="8 9">CBS 459.81</strain>
    </source>
</reference>
<keyword evidence="9" id="KW-1185">Reference proteome</keyword>
<dbReference type="EMBL" id="KV745157">
    <property type="protein sequence ID" value="OCK77068.1"/>
    <property type="molecule type" value="Genomic_DNA"/>
</dbReference>
<name>A0A8E2E4J0_9PEZI</name>
<keyword evidence="3" id="KW-0560">Oxidoreductase</keyword>
<dbReference type="PANTHER" id="PTHR11709">
    <property type="entry name" value="MULTI-COPPER OXIDASE"/>
    <property type="match status" value="1"/>
</dbReference>
<keyword evidence="5" id="KW-0732">Signal</keyword>
<evidence type="ECO:0000259" key="7">
    <source>
        <dbReference type="Pfam" id="PF07732"/>
    </source>
</evidence>
<evidence type="ECO:0000256" key="1">
    <source>
        <dbReference type="ARBA" id="ARBA00010609"/>
    </source>
</evidence>
<evidence type="ECO:0000256" key="5">
    <source>
        <dbReference type="SAM" id="SignalP"/>
    </source>
</evidence>
<feature type="domain" description="Plastocyanin-like" evidence="6">
    <location>
        <begin position="310"/>
        <end position="412"/>
    </location>
</feature>
<dbReference type="Pfam" id="PF07732">
    <property type="entry name" value="Cu-oxidase_3"/>
    <property type="match status" value="1"/>
</dbReference>
<gene>
    <name evidence="8" type="ORF">K432DRAFT_334591</name>
</gene>
<evidence type="ECO:0000313" key="8">
    <source>
        <dbReference type="EMBL" id="OCK77068.1"/>
    </source>
</evidence>
<dbReference type="InterPro" id="IPR033138">
    <property type="entry name" value="Cu_oxidase_CS"/>
</dbReference>
<dbReference type="GO" id="GO:0016491">
    <property type="term" value="F:oxidoreductase activity"/>
    <property type="evidence" value="ECO:0007669"/>
    <property type="project" value="UniProtKB-KW"/>
</dbReference>
<dbReference type="InterPro" id="IPR011707">
    <property type="entry name" value="Cu-oxidase-like_N"/>
</dbReference>
<organism evidence="8 9">
    <name type="scientific">Lepidopterella palustris CBS 459.81</name>
    <dbReference type="NCBI Taxonomy" id="1314670"/>
    <lineage>
        <taxon>Eukaryota</taxon>
        <taxon>Fungi</taxon>
        <taxon>Dikarya</taxon>
        <taxon>Ascomycota</taxon>
        <taxon>Pezizomycotina</taxon>
        <taxon>Dothideomycetes</taxon>
        <taxon>Pleosporomycetidae</taxon>
        <taxon>Mytilinidiales</taxon>
        <taxon>Argynnaceae</taxon>
        <taxon>Lepidopterella</taxon>
    </lineage>
</organism>